<accession>A0A5P6VV14</accession>
<evidence type="ECO:0000256" key="3">
    <source>
        <dbReference type="ARBA" id="ARBA00022840"/>
    </source>
</evidence>
<reference evidence="7" key="1">
    <citation type="submission" date="2019-08" db="EMBL/GenBank/DDBJ databases">
        <title>Complete Genome Sequence of the Polysaccharide-Degrading Rumen Bacterium Pseudobutyrivibrio xylanivorans MA3014.</title>
        <authorList>
            <person name="Palevich N."/>
            <person name="Maclean P.H."/>
            <person name="Kelly W.J."/>
            <person name="Leahy S.C."/>
            <person name="Rakonjac J."/>
            <person name="Attwood G.T."/>
        </authorList>
    </citation>
    <scope>NUCLEOTIDE SEQUENCE [LARGE SCALE GENOMIC DNA]</scope>
    <source>
        <strain evidence="7">MA3014</strain>
    </source>
</reference>
<dbReference type="EC" id="6.3.3.2" evidence="5"/>
<keyword evidence="6" id="KW-0436">Ligase</keyword>
<dbReference type="Gene3D" id="3.40.50.10420">
    <property type="entry name" value="NagB/RpiA/CoA transferase-like"/>
    <property type="match status" value="1"/>
</dbReference>
<feature type="binding site" evidence="4">
    <location>
        <begin position="148"/>
        <end position="156"/>
    </location>
    <ligand>
        <name>ATP</name>
        <dbReference type="ChEBI" id="CHEBI:30616"/>
    </ligand>
</feature>
<dbReference type="AlphaFoldDB" id="A0A5P6VV14"/>
<evidence type="ECO:0000256" key="2">
    <source>
        <dbReference type="ARBA" id="ARBA00022741"/>
    </source>
</evidence>
<dbReference type="InterPro" id="IPR037171">
    <property type="entry name" value="NagB/RpiA_transferase-like"/>
</dbReference>
<dbReference type="GO" id="GO:0009396">
    <property type="term" value="P:folic acid-containing compound biosynthetic process"/>
    <property type="evidence" value="ECO:0007669"/>
    <property type="project" value="TreeGrafter"/>
</dbReference>
<dbReference type="EMBL" id="CP043028">
    <property type="protein sequence ID" value="QFJ55659.1"/>
    <property type="molecule type" value="Genomic_DNA"/>
</dbReference>
<dbReference type="Proteomes" id="UP000327030">
    <property type="component" value="Chromosome 1"/>
</dbReference>
<keyword evidence="5" id="KW-0460">Magnesium</keyword>
<dbReference type="GO" id="GO:0046872">
    <property type="term" value="F:metal ion binding"/>
    <property type="evidence" value="ECO:0007669"/>
    <property type="project" value="UniProtKB-KW"/>
</dbReference>
<name>A0A5P6VV14_PSEXY</name>
<keyword evidence="3 4" id="KW-0067">ATP-binding</keyword>
<dbReference type="GO" id="GO:0035999">
    <property type="term" value="P:tetrahydrofolate interconversion"/>
    <property type="evidence" value="ECO:0007669"/>
    <property type="project" value="TreeGrafter"/>
</dbReference>
<dbReference type="NCBIfam" id="TIGR02727">
    <property type="entry name" value="MTHFS_bact"/>
    <property type="match status" value="1"/>
</dbReference>
<dbReference type="InterPro" id="IPR002698">
    <property type="entry name" value="FTHF_cligase"/>
</dbReference>
<protein>
    <recommendedName>
        <fullName evidence="5">5-formyltetrahydrofolate cyclo-ligase</fullName>
        <ecNumber evidence="5">6.3.3.2</ecNumber>
    </recommendedName>
</protein>
<dbReference type="OrthoDB" id="9801938at2"/>
<comment type="similarity">
    <text evidence="1 5">Belongs to the 5-formyltetrahydrofolate cyclo-ligase family.</text>
</comment>
<feature type="binding site" evidence="4">
    <location>
        <position position="69"/>
    </location>
    <ligand>
        <name>substrate</name>
    </ligand>
</feature>
<dbReference type="SUPFAM" id="SSF100950">
    <property type="entry name" value="NagB/RpiA/CoA transferase-like"/>
    <property type="match status" value="1"/>
</dbReference>
<dbReference type="PIRSF" id="PIRSF006806">
    <property type="entry name" value="FTHF_cligase"/>
    <property type="match status" value="1"/>
</dbReference>
<dbReference type="PANTHER" id="PTHR23407:SF1">
    <property type="entry name" value="5-FORMYLTETRAHYDROFOLATE CYCLO-LIGASE"/>
    <property type="match status" value="1"/>
</dbReference>
<dbReference type="InterPro" id="IPR024185">
    <property type="entry name" value="FTHF_cligase-like_sf"/>
</dbReference>
<dbReference type="PANTHER" id="PTHR23407">
    <property type="entry name" value="ATPASE INHIBITOR/5-FORMYLTETRAHYDROFOLATE CYCLO-LIGASE"/>
    <property type="match status" value="1"/>
</dbReference>
<dbReference type="GO" id="GO:0030272">
    <property type="term" value="F:5-formyltetrahydrofolate cyclo-ligase activity"/>
    <property type="evidence" value="ECO:0007669"/>
    <property type="project" value="UniProtKB-EC"/>
</dbReference>
<comment type="catalytic activity">
    <reaction evidence="5">
        <text>(6S)-5-formyl-5,6,7,8-tetrahydrofolate + ATP = (6R)-5,10-methenyltetrahydrofolate + ADP + phosphate</text>
        <dbReference type="Rhea" id="RHEA:10488"/>
        <dbReference type="ChEBI" id="CHEBI:30616"/>
        <dbReference type="ChEBI" id="CHEBI:43474"/>
        <dbReference type="ChEBI" id="CHEBI:57455"/>
        <dbReference type="ChEBI" id="CHEBI:57457"/>
        <dbReference type="ChEBI" id="CHEBI:456216"/>
        <dbReference type="EC" id="6.3.3.2"/>
    </reaction>
</comment>
<keyword evidence="5" id="KW-0479">Metal-binding</keyword>
<evidence type="ECO:0000256" key="4">
    <source>
        <dbReference type="PIRSR" id="PIRSR006806-1"/>
    </source>
</evidence>
<dbReference type="Pfam" id="PF01812">
    <property type="entry name" value="5-FTHF_cyc-lig"/>
    <property type="match status" value="1"/>
</dbReference>
<organism evidence="6 7">
    <name type="scientific">Pseudobutyrivibrio xylanivorans</name>
    <dbReference type="NCBI Taxonomy" id="185007"/>
    <lineage>
        <taxon>Bacteria</taxon>
        <taxon>Bacillati</taxon>
        <taxon>Bacillota</taxon>
        <taxon>Clostridia</taxon>
        <taxon>Lachnospirales</taxon>
        <taxon>Lachnospiraceae</taxon>
        <taxon>Pseudobutyrivibrio</taxon>
    </lineage>
</organism>
<keyword evidence="2 4" id="KW-0547">Nucleotide-binding</keyword>
<dbReference type="GO" id="GO:0005524">
    <property type="term" value="F:ATP binding"/>
    <property type="evidence" value="ECO:0007669"/>
    <property type="project" value="UniProtKB-KW"/>
</dbReference>
<evidence type="ECO:0000256" key="5">
    <source>
        <dbReference type="RuleBase" id="RU361279"/>
    </source>
</evidence>
<dbReference type="KEGG" id="pxv:FXF36_12625"/>
<evidence type="ECO:0000313" key="7">
    <source>
        <dbReference type="Proteomes" id="UP000327030"/>
    </source>
</evidence>
<sequence length="205" mass="23808">MKMARLKTLEKNMEINKDLRLKYKEIRDNLTAKERILLSENVVLNLTALLESDFKGASIFLCFYPFGSEVNLIPFYDKLLKENKSLYFPVSNIDNHKLTFYRITDLNKDFTRGTFGIMEPNLSLSQLEAFDNIIAITPGLIFDENCNRCGYGAGFYDRFFTKHTNIKKIGIAFHQQVIDNLETKEWDVPLDYIVTDNRLIKRGGL</sequence>
<proteinExistence type="inferred from homology"/>
<evidence type="ECO:0000256" key="1">
    <source>
        <dbReference type="ARBA" id="ARBA00010638"/>
    </source>
</evidence>
<gene>
    <name evidence="6" type="ORF">FXF36_12625</name>
</gene>
<evidence type="ECO:0000313" key="6">
    <source>
        <dbReference type="EMBL" id="QFJ55659.1"/>
    </source>
</evidence>
<comment type="cofactor">
    <cofactor evidence="5">
        <name>Mg(2+)</name>
        <dbReference type="ChEBI" id="CHEBI:18420"/>
    </cofactor>
</comment>